<feature type="compositionally biased region" description="Basic and acidic residues" evidence="1">
    <location>
        <begin position="195"/>
        <end position="215"/>
    </location>
</feature>
<name>A0A8H6CC34_9LECA</name>
<accession>A0A8H6CC34</accession>
<sequence length="375" mass="39977">MEDFIERVGQSYLERKAFAVPQQLENFAKKQFTGGDEKEAEAKKSTGKKATEEEEEGEDEEERTTNKKGTGKRAGQTSSGSLQKDKEIARLKKQLAQSKLENAKAPHEKSASGLKKLGVSRASNGQKAFTSKAARGNKETTKSAALGAVAAVGGRHGEKKSKSGEKEASGSTLAKEANIVEASPTKRRTSASQYHGHDGGGKSEHGAGSKSEHGGHAKSTTSHAAAASDSKRRPSAASQSEHGSTAKNIAPAPVHKHPPAHAERLGGARAVVESRRPKRREERERERDLYAVEVVEEVPRGKGKDAGGVVEVESSKGRTLYRRSTTGQKQDQCLRFVLGGTGSSLKIASMFIPKVHPPVVNHGLASLQTWRAAGP</sequence>
<evidence type="ECO:0000313" key="3">
    <source>
        <dbReference type="Proteomes" id="UP000593566"/>
    </source>
</evidence>
<feature type="compositionally biased region" description="Polar residues" evidence="1">
    <location>
        <begin position="236"/>
        <end position="247"/>
    </location>
</feature>
<feature type="compositionally biased region" description="Low complexity" evidence="1">
    <location>
        <begin position="217"/>
        <end position="228"/>
    </location>
</feature>
<keyword evidence="3" id="KW-1185">Reference proteome</keyword>
<feature type="region of interest" description="Disordered" evidence="1">
    <location>
        <begin position="28"/>
        <end position="287"/>
    </location>
</feature>
<organism evidence="2 3">
    <name type="scientific">Letharia lupina</name>
    <dbReference type="NCBI Taxonomy" id="560253"/>
    <lineage>
        <taxon>Eukaryota</taxon>
        <taxon>Fungi</taxon>
        <taxon>Dikarya</taxon>
        <taxon>Ascomycota</taxon>
        <taxon>Pezizomycotina</taxon>
        <taxon>Lecanoromycetes</taxon>
        <taxon>OSLEUM clade</taxon>
        <taxon>Lecanoromycetidae</taxon>
        <taxon>Lecanorales</taxon>
        <taxon>Lecanorineae</taxon>
        <taxon>Parmeliaceae</taxon>
        <taxon>Letharia</taxon>
    </lineage>
</organism>
<reference evidence="2 3" key="1">
    <citation type="journal article" date="2020" name="Genomics">
        <title>Complete, high-quality genomes from long-read metagenomic sequencing of two wolf lichen thalli reveals enigmatic genome architecture.</title>
        <authorList>
            <person name="McKenzie S.K."/>
            <person name="Walston R.F."/>
            <person name="Allen J.L."/>
        </authorList>
    </citation>
    <scope>NUCLEOTIDE SEQUENCE [LARGE SCALE GENOMIC DNA]</scope>
    <source>
        <strain evidence="2">WasteWater1</strain>
    </source>
</reference>
<feature type="compositionally biased region" description="Basic and acidic residues" evidence="1">
    <location>
        <begin position="101"/>
        <end position="110"/>
    </location>
</feature>
<evidence type="ECO:0000256" key="1">
    <source>
        <dbReference type="SAM" id="MobiDB-lite"/>
    </source>
</evidence>
<comment type="caution">
    <text evidence="2">The sequence shown here is derived from an EMBL/GenBank/DDBJ whole genome shotgun (WGS) entry which is preliminary data.</text>
</comment>
<evidence type="ECO:0000313" key="2">
    <source>
        <dbReference type="EMBL" id="KAF6220694.1"/>
    </source>
</evidence>
<protein>
    <submittedName>
        <fullName evidence="2">Uncharacterized protein</fullName>
    </submittedName>
</protein>
<proteinExistence type="predicted"/>
<feature type="compositionally biased region" description="Low complexity" evidence="1">
    <location>
        <begin position="144"/>
        <end position="153"/>
    </location>
</feature>
<feature type="compositionally biased region" description="Acidic residues" evidence="1">
    <location>
        <begin position="52"/>
        <end position="62"/>
    </location>
</feature>
<feature type="compositionally biased region" description="Basic and acidic residues" evidence="1">
    <location>
        <begin position="260"/>
        <end position="287"/>
    </location>
</feature>
<dbReference type="RefSeq" id="XP_037150129.1">
    <property type="nucleotide sequence ID" value="XM_037294051.1"/>
</dbReference>
<dbReference type="AlphaFoldDB" id="A0A8H6CC34"/>
<dbReference type="EMBL" id="JACCJB010000016">
    <property type="protein sequence ID" value="KAF6220694.1"/>
    <property type="molecule type" value="Genomic_DNA"/>
</dbReference>
<dbReference type="GeneID" id="59331539"/>
<feature type="compositionally biased region" description="Basic and acidic residues" evidence="1">
    <location>
        <begin position="35"/>
        <end position="44"/>
    </location>
</feature>
<gene>
    <name evidence="2" type="ORF">HO133_003127</name>
</gene>
<dbReference type="Proteomes" id="UP000593566">
    <property type="component" value="Unassembled WGS sequence"/>
</dbReference>